<sequence length="96" mass="11280">MRVESSKFLFVPSLSVENEKDSENSTFEKVMKDFLNEVNSQQLEAREVEKKLSEGKIKNFEEALFTVEKAELSLRLLVEMRNKALESYQEIMRMQV</sequence>
<dbReference type="HAMAP" id="MF_00724">
    <property type="entry name" value="FliE"/>
    <property type="match status" value="1"/>
</dbReference>
<evidence type="ECO:0000313" key="7">
    <source>
        <dbReference type="Proteomes" id="UP000280881"/>
    </source>
</evidence>
<dbReference type="GO" id="GO:0003774">
    <property type="term" value="F:cytoskeletal motor activity"/>
    <property type="evidence" value="ECO:0007669"/>
    <property type="project" value="InterPro"/>
</dbReference>
<dbReference type="Pfam" id="PF02049">
    <property type="entry name" value="FliE"/>
    <property type="match status" value="1"/>
</dbReference>
<dbReference type="Proteomes" id="UP000280881">
    <property type="component" value="Unassembled WGS sequence"/>
</dbReference>
<reference evidence="6 7" key="1">
    <citation type="submission" date="2018-10" db="EMBL/GenBank/DDBJ databases">
        <title>Genomic Encyclopedia of Type Strains, Phase IV (KMG-IV): sequencing the most valuable type-strain genomes for metagenomic binning, comparative biology and taxonomic classification.</title>
        <authorList>
            <person name="Goeker M."/>
        </authorList>
    </citation>
    <scope>NUCLEOTIDE SEQUENCE [LARGE SCALE GENOMIC DNA]</scope>
    <source>
        <strain evidence="6 7">DSM 15521</strain>
    </source>
</reference>
<dbReference type="PANTHER" id="PTHR34653:SF1">
    <property type="entry name" value="FLAGELLAR HOOK-BASAL BODY COMPLEX PROTEIN FLIE"/>
    <property type="match status" value="1"/>
</dbReference>
<name>A0A420W7F1_9BACT</name>
<evidence type="ECO:0000256" key="2">
    <source>
        <dbReference type="ARBA" id="ARBA00009272"/>
    </source>
</evidence>
<organism evidence="6 7">
    <name type="scientific">Thermovibrio guaymasensis</name>
    <dbReference type="NCBI Taxonomy" id="240167"/>
    <lineage>
        <taxon>Bacteria</taxon>
        <taxon>Pseudomonadati</taxon>
        <taxon>Aquificota</taxon>
        <taxon>Aquificia</taxon>
        <taxon>Desulfurobacteriales</taxon>
        <taxon>Desulfurobacteriaceae</taxon>
        <taxon>Thermovibrio</taxon>
    </lineage>
</organism>
<dbReference type="EMBL" id="RBIE01000001">
    <property type="protein sequence ID" value="RKQ63250.1"/>
    <property type="molecule type" value="Genomic_DNA"/>
</dbReference>
<dbReference type="NCBIfam" id="TIGR00205">
    <property type="entry name" value="fliE"/>
    <property type="match status" value="1"/>
</dbReference>
<protein>
    <recommendedName>
        <fullName evidence="4 5">Flagellar hook-basal body complex protein FliE</fullName>
    </recommendedName>
</protein>
<accession>A0A420W7F1</accession>
<dbReference type="RefSeq" id="WP_121169459.1">
    <property type="nucleotide sequence ID" value="NZ_RBIE01000001.1"/>
</dbReference>
<dbReference type="InterPro" id="IPR001624">
    <property type="entry name" value="FliE"/>
</dbReference>
<keyword evidence="3 4" id="KW-0975">Bacterial flagellum</keyword>
<keyword evidence="6" id="KW-0969">Cilium</keyword>
<evidence type="ECO:0000256" key="3">
    <source>
        <dbReference type="ARBA" id="ARBA00023143"/>
    </source>
</evidence>
<evidence type="ECO:0000256" key="4">
    <source>
        <dbReference type="HAMAP-Rule" id="MF_00724"/>
    </source>
</evidence>
<evidence type="ECO:0000313" key="6">
    <source>
        <dbReference type="EMBL" id="RKQ63250.1"/>
    </source>
</evidence>
<keyword evidence="7" id="KW-1185">Reference proteome</keyword>
<comment type="caution">
    <text evidence="6">The sequence shown here is derived from an EMBL/GenBank/DDBJ whole genome shotgun (WGS) entry which is preliminary data.</text>
</comment>
<proteinExistence type="inferred from homology"/>
<evidence type="ECO:0000256" key="1">
    <source>
        <dbReference type="ARBA" id="ARBA00004117"/>
    </source>
</evidence>
<dbReference type="GO" id="GO:0009425">
    <property type="term" value="C:bacterial-type flagellum basal body"/>
    <property type="evidence" value="ECO:0007669"/>
    <property type="project" value="UniProtKB-SubCell"/>
</dbReference>
<dbReference type="GO" id="GO:0071973">
    <property type="term" value="P:bacterial-type flagellum-dependent cell motility"/>
    <property type="evidence" value="ECO:0007669"/>
    <property type="project" value="InterPro"/>
</dbReference>
<dbReference type="OrthoDB" id="9812413at2"/>
<evidence type="ECO:0000256" key="5">
    <source>
        <dbReference type="NCBIfam" id="TIGR00205"/>
    </source>
</evidence>
<dbReference type="PRINTS" id="PR01006">
    <property type="entry name" value="FLGHOOKFLIE"/>
</dbReference>
<keyword evidence="6" id="KW-0282">Flagellum</keyword>
<comment type="subcellular location">
    <subcellularLocation>
        <location evidence="1 4">Bacterial flagellum basal body</location>
    </subcellularLocation>
</comment>
<dbReference type="GO" id="GO:0005198">
    <property type="term" value="F:structural molecule activity"/>
    <property type="evidence" value="ECO:0007669"/>
    <property type="project" value="UniProtKB-UniRule"/>
</dbReference>
<comment type="similarity">
    <text evidence="2 4">Belongs to the FliE family.</text>
</comment>
<gene>
    <name evidence="4" type="primary">fliE</name>
    <name evidence="6" type="ORF">C7457_0113</name>
</gene>
<dbReference type="PANTHER" id="PTHR34653">
    <property type="match status" value="1"/>
</dbReference>
<keyword evidence="6" id="KW-0966">Cell projection</keyword>
<dbReference type="AlphaFoldDB" id="A0A420W7F1"/>